<sequence>MKATAMVCFVVGLCATMLLMGQIPGTAAVRCSYMQLVPCVDAITSSRLAPTGACCSKMREQRYCFCGYLRDLSLRQFVSPKAAYRIASQCGVKIPAC</sequence>
<dbReference type="EMBL" id="CM042014">
    <property type="protein sequence ID" value="KAI3722754.1"/>
    <property type="molecule type" value="Genomic_DNA"/>
</dbReference>
<accession>A0ACB9BLI3</accession>
<evidence type="ECO:0000313" key="2">
    <source>
        <dbReference type="Proteomes" id="UP001055811"/>
    </source>
</evidence>
<gene>
    <name evidence="1" type="ORF">L2E82_33829</name>
</gene>
<organism evidence="1 2">
    <name type="scientific">Cichorium intybus</name>
    <name type="common">Chicory</name>
    <dbReference type="NCBI Taxonomy" id="13427"/>
    <lineage>
        <taxon>Eukaryota</taxon>
        <taxon>Viridiplantae</taxon>
        <taxon>Streptophyta</taxon>
        <taxon>Embryophyta</taxon>
        <taxon>Tracheophyta</taxon>
        <taxon>Spermatophyta</taxon>
        <taxon>Magnoliopsida</taxon>
        <taxon>eudicotyledons</taxon>
        <taxon>Gunneridae</taxon>
        <taxon>Pentapetalae</taxon>
        <taxon>asterids</taxon>
        <taxon>campanulids</taxon>
        <taxon>Asterales</taxon>
        <taxon>Asteraceae</taxon>
        <taxon>Cichorioideae</taxon>
        <taxon>Cichorieae</taxon>
        <taxon>Cichoriinae</taxon>
        <taxon>Cichorium</taxon>
    </lineage>
</organism>
<dbReference type="Proteomes" id="UP001055811">
    <property type="component" value="Linkage Group LG06"/>
</dbReference>
<reference evidence="2" key="1">
    <citation type="journal article" date="2022" name="Mol. Ecol. Resour.">
        <title>The genomes of chicory, endive, great burdock and yacon provide insights into Asteraceae palaeo-polyploidization history and plant inulin production.</title>
        <authorList>
            <person name="Fan W."/>
            <person name="Wang S."/>
            <person name="Wang H."/>
            <person name="Wang A."/>
            <person name="Jiang F."/>
            <person name="Liu H."/>
            <person name="Zhao H."/>
            <person name="Xu D."/>
            <person name="Zhang Y."/>
        </authorList>
    </citation>
    <scope>NUCLEOTIDE SEQUENCE [LARGE SCALE GENOMIC DNA]</scope>
    <source>
        <strain evidence="2">cv. Punajuju</strain>
    </source>
</reference>
<keyword evidence="2" id="KW-1185">Reference proteome</keyword>
<proteinExistence type="predicted"/>
<reference evidence="1 2" key="2">
    <citation type="journal article" date="2022" name="Mol. Ecol. Resour.">
        <title>The genomes of chicory, endive, great burdock and yacon provide insights into Asteraceae paleo-polyploidization history and plant inulin production.</title>
        <authorList>
            <person name="Fan W."/>
            <person name="Wang S."/>
            <person name="Wang H."/>
            <person name="Wang A."/>
            <person name="Jiang F."/>
            <person name="Liu H."/>
            <person name="Zhao H."/>
            <person name="Xu D."/>
            <person name="Zhang Y."/>
        </authorList>
    </citation>
    <scope>NUCLEOTIDE SEQUENCE [LARGE SCALE GENOMIC DNA]</scope>
    <source>
        <strain evidence="2">cv. Punajuju</strain>
        <tissue evidence="1">Leaves</tissue>
    </source>
</reference>
<comment type="caution">
    <text evidence="1">The sequence shown here is derived from an EMBL/GenBank/DDBJ whole genome shotgun (WGS) entry which is preliminary data.</text>
</comment>
<protein>
    <submittedName>
        <fullName evidence="1">Uncharacterized protein</fullName>
    </submittedName>
</protein>
<evidence type="ECO:0000313" key="1">
    <source>
        <dbReference type="EMBL" id="KAI3722754.1"/>
    </source>
</evidence>
<name>A0ACB9BLI3_CICIN</name>